<evidence type="ECO:0000313" key="2">
    <source>
        <dbReference type="EMBL" id="OWZ02926.1"/>
    </source>
</evidence>
<dbReference type="STRING" id="4795.A0A225VB50"/>
<comment type="caution">
    <text evidence="2">The sequence shown here is derived from an EMBL/GenBank/DDBJ whole genome shotgun (WGS) entry which is preliminary data.</text>
</comment>
<reference evidence="3" key="1">
    <citation type="submission" date="2017-03" db="EMBL/GenBank/DDBJ databases">
        <title>Phytopthora megakarya and P. palmivora, two closely related causual agents of cacao black pod achieved similar genome size and gene model numbers by different mechanisms.</title>
        <authorList>
            <person name="Ali S."/>
            <person name="Shao J."/>
            <person name="Larry D.J."/>
            <person name="Kronmiller B."/>
            <person name="Shen D."/>
            <person name="Strem M.D."/>
            <person name="Melnick R.L."/>
            <person name="Guiltinan M.J."/>
            <person name="Tyler B.M."/>
            <person name="Meinhardt L.W."/>
            <person name="Bailey B.A."/>
        </authorList>
    </citation>
    <scope>NUCLEOTIDE SEQUENCE [LARGE SCALE GENOMIC DNA]</scope>
    <source>
        <strain evidence="3">zdho120</strain>
    </source>
</reference>
<dbReference type="Pfam" id="PF13456">
    <property type="entry name" value="RVT_3"/>
    <property type="match status" value="1"/>
</dbReference>
<dbReference type="AlphaFoldDB" id="A0A225VB50"/>
<dbReference type="InterPro" id="IPR036397">
    <property type="entry name" value="RNaseH_sf"/>
</dbReference>
<accession>A0A225VB50</accession>
<protein>
    <recommendedName>
        <fullName evidence="1">RNase H type-1 domain-containing protein</fullName>
    </recommendedName>
</protein>
<gene>
    <name evidence="2" type="ORF">PHMEG_00025428</name>
</gene>
<keyword evidence="3" id="KW-1185">Reference proteome</keyword>
<dbReference type="SUPFAM" id="SSF53098">
    <property type="entry name" value="Ribonuclease H-like"/>
    <property type="match status" value="1"/>
</dbReference>
<dbReference type="GO" id="GO:0003676">
    <property type="term" value="F:nucleic acid binding"/>
    <property type="evidence" value="ECO:0007669"/>
    <property type="project" value="InterPro"/>
</dbReference>
<sequence length="212" mass="23495">MQVAHFDPHNEVSSAFRVAGLGARLRQGFRKVAHRIGGGLKPMLAGYLYLLFFDGGSRGNPGPGGCGSVIVQVGDDVAGHTVRWVNSISLAKATTTKNYAENMGLLTGLRECMRRKWSPLHVIGDSEMIIRQQRARAMSRAKHLRTIYWRIQHVADQIAVISWNHHLREYNRTAVIPGPVWDSVYQLAPADVGHWLDHNLHESVSALEGATS</sequence>
<dbReference type="OrthoDB" id="146188at2759"/>
<name>A0A225VB50_9STRA</name>
<proteinExistence type="predicted"/>
<evidence type="ECO:0000259" key="1">
    <source>
        <dbReference type="Pfam" id="PF13456"/>
    </source>
</evidence>
<dbReference type="Proteomes" id="UP000198211">
    <property type="component" value="Unassembled WGS sequence"/>
</dbReference>
<dbReference type="InterPro" id="IPR012337">
    <property type="entry name" value="RNaseH-like_sf"/>
</dbReference>
<dbReference type="GO" id="GO:0004523">
    <property type="term" value="F:RNA-DNA hybrid ribonuclease activity"/>
    <property type="evidence" value="ECO:0007669"/>
    <property type="project" value="InterPro"/>
</dbReference>
<organism evidence="2 3">
    <name type="scientific">Phytophthora megakarya</name>
    <dbReference type="NCBI Taxonomy" id="4795"/>
    <lineage>
        <taxon>Eukaryota</taxon>
        <taxon>Sar</taxon>
        <taxon>Stramenopiles</taxon>
        <taxon>Oomycota</taxon>
        <taxon>Peronosporomycetes</taxon>
        <taxon>Peronosporales</taxon>
        <taxon>Peronosporaceae</taxon>
        <taxon>Phytophthora</taxon>
    </lineage>
</organism>
<evidence type="ECO:0000313" key="3">
    <source>
        <dbReference type="Proteomes" id="UP000198211"/>
    </source>
</evidence>
<dbReference type="Gene3D" id="3.30.420.10">
    <property type="entry name" value="Ribonuclease H-like superfamily/Ribonuclease H"/>
    <property type="match status" value="1"/>
</dbReference>
<dbReference type="EMBL" id="NBNE01005849">
    <property type="protein sequence ID" value="OWZ02926.1"/>
    <property type="molecule type" value="Genomic_DNA"/>
</dbReference>
<dbReference type="InterPro" id="IPR002156">
    <property type="entry name" value="RNaseH_domain"/>
</dbReference>
<feature type="domain" description="RNase H type-1" evidence="1">
    <location>
        <begin position="53"/>
        <end position="174"/>
    </location>
</feature>